<evidence type="ECO:0000256" key="4">
    <source>
        <dbReference type="ARBA" id="ARBA00023002"/>
    </source>
</evidence>
<keyword evidence="11" id="KW-1185">Reference proteome</keyword>
<gene>
    <name evidence="10" type="ORF">TARUN_8748</name>
</gene>
<dbReference type="InterPro" id="IPR047109">
    <property type="entry name" value="CAD-like"/>
</dbReference>
<dbReference type="PANTHER" id="PTHR42683">
    <property type="entry name" value="ALDEHYDE REDUCTASE"/>
    <property type="match status" value="1"/>
</dbReference>
<sequence length="490" mass="53644">MRLRLYVIAILNLGYLAILMGILKAVFMLTTGGSPDNTFDYWVHLWENLQLDIGIIAACASFLKPLVGRILKINSSAGYYPTSQHYNRSGRTQLGRGVGRSSVHTNSKRRTSLHNQNEHNEFVQHTRNDVQVNDIHLGDLKLSPVETRVHEARSSPHNYSADAIYSMPLDTNSEEIILQKPEPSYGIICTRDIILESQPHTASNSIVHIYYLESVLTNIFLTAYGQITACCVGHEIVGKAIRVVSNANDIKVGDRVGVGPQAYSCMNSDCPRCSSGQYNYCSLTVATYASIYPDGSKSYGRYSDYPRTYRKFVFEISDGLPSEFAAPMLCASITVYSPLRRHACGPGKRVGIVGVGGLGHFAILFAKAPRANKVIVISRKATKKDTVLALGADDYIATDDDARLTTKNARSLDIIICTASSDKMPLENHISMFAIHGKLIQVGASDGGNLPHNSAFARLGGGRLIGGSNIGSPEEIKEMLQLAVDKRFKP</sequence>
<evidence type="ECO:0000259" key="8">
    <source>
        <dbReference type="Pfam" id="PF08240"/>
    </source>
</evidence>
<feature type="region of interest" description="Disordered" evidence="5">
    <location>
        <begin position="87"/>
        <end position="118"/>
    </location>
</feature>
<dbReference type="FunFam" id="3.40.50.720:FF:000022">
    <property type="entry name" value="Cinnamyl alcohol dehydrogenase"/>
    <property type="match status" value="1"/>
</dbReference>
<dbReference type="InterPro" id="IPR036291">
    <property type="entry name" value="NAD(P)-bd_dom_sf"/>
</dbReference>
<dbReference type="GO" id="GO:0046872">
    <property type="term" value="F:metal ion binding"/>
    <property type="evidence" value="ECO:0007669"/>
    <property type="project" value="UniProtKB-KW"/>
</dbReference>
<evidence type="ECO:0000259" key="7">
    <source>
        <dbReference type="Pfam" id="PF00107"/>
    </source>
</evidence>
<dbReference type="OrthoDB" id="4568272at2759"/>
<keyword evidence="4" id="KW-0560">Oxidoreductase</keyword>
<dbReference type="InterPro" id="IPR013149">
    <property type="entry name" value="ADH-like_C"/>
</dbReference>
<dbReference type="InterPro" id="IPR013154">
    <property type="entry name" value="ADH-like_N"/>
</dbReference>
<dbReference type="SUPFAM" id="SSF50129">
    <property type="entry name" value="GroES-like"/>
    <property type="match status" value="1"/>
</dbReference>
<evidence type="ECO:0000259" key="9">
    <source>
        <dbReference type="Pfam" id="PF20684"/>
    </source>
</evidence>
<name>A0A395NBM2_TRIAR</name>
<evidence type="ECO:0000313" key="10">
    <source>
        <dbReference type="EMBL" id="RFU73495.1"/>
    </source>
</evidence>
<proteinExistence type="predicted"/>
<feature type="domain" description="Rhodopsin" evidence="9">
    <location>
        <begin position="3"/>
        <end position="68"/>
    </location>
</feature>
<evidence type="ECO:0000256" key="2">
    <source>
        <dbReference type="ARBA" id="ARBA00022723"/>
    </source>
</evidence>
<keyword evidence="3" id="KW-0862">Zinc</keyword>
<keyword evidence="2" id="KW-0479">Metal-binding</keyword>
<keyword evidence="6" id="KW-0472">Membrane</keyword>
<dbReference type="Pfam" id="PF20684">
    <property type="entry name" value="Fung_rhodopsin"/>
    <property type="match status" value="1"/>
</dbReference>
<evidence type="ECO:0000256" key="5">
    <source>
        <dbReference type="SAM" id="MobiDB-lite"/>
    </source>
</evidence>
<dbReference type="SUPFAM" id="SSF51735">
    <property type="entry name" value="NAD(P)-binding Rossmann-fold domains"/>
    <property type="match status" value="1"/>
</dbReference>
<reference evidence="10 11" key="1">
    <citation type="journal article" date="2018" name="PLoS Pathog.">
        <title>Evolution of structural diversity of trichothecenes, a family of toxins produced by plant pathogenic and entomopathogenic fungi.</title>
        <authorList>
            <person name="Proctor R.H."/>
            <person name="McCormick S.P."/>
            <person name="Kim H.S."/>
            <person name="Cardoza R.E."/>
            <person name="Stanley A.M."/>
            <person name="Lindo L."/>
            <person name="Kelly A."/>
            <person name="Brown D.W."/>
            <person name="Lee T."/>
            <person name="Vaughan M.M."/>
            <person name="Alexander N.J."/>
            <person name="Busman M."/>
            <person name="Gutierrez S."/>
        </authorList>
    </citation>
    <scope>NUCLEOTIDE SEQUENCE [LARGE SCALE GENOMIC DNA]</scope>
    <source>
        <strain evidence="10 11">IBT 40837</strain>
    </source>
</reference>
<dbReference type="Proteomes" id="UP000266272">
    <property type="component" value="Unassembled WGS sequence"/>
</dbReference>
<organism evidence="10 11">
    <name type="scientific">Trichoderma arundinaceum</name>
    <dbReference type="NCBI Taxonomy" id="490622"/>
    <lineage>
        <taxon>Eukaryota</taxon>
        <taxon>Fungi</taxon>
        <taxon>Dikarya</taxon>
        <taxon>Ascomycota</taxon>
        <taxon>Pezizomycotina</taxon>
        <taxon>Sordariomycetes</taxon>
        <taxon>Hypocreomycetidae</taxon>
        <taxon>Hypocreales</taxon>
        <taxon>Hypocreaceae</taxon>
        <taxon>Trichoderma</taxon>
    </lineage>
</organism>
<dbReference type="Pfam" id="PF08240">
    <property type="entry name" value="ADH_N"/>
    <property type="match status" value="1"/>
</dbReference>
<evidence type="ECO:0000256" key="6">
    <source>
        <dbReference type="SAM" id="Phobius"/>
    </source>
</evidence>
<comment type="cofactor">
    <cofactor evidence="1">
        <name>Zn(2+)</name>
        <dbReference type="ChEBI" id="CHEBI:29105"/>
    </cofactor>
</comment>
<dbReference type="GO" id="GO:0016616">
    <property type="term" value="F:oxidoreductase activity, acting on the CH-OH group of donors, NAD or NADP as acceptor"/>
    <property type="evidence" value="ECO:0007669"/>
    <property type="project" value="InterPro"/>
</dbReference>
<accession>A0A395NBM2</accession>
<dbReference type="Pfam" id="PF00107">
    <property type="entry name" value="ADH_zinc_N"/>
    <property type="match status" value="1"/>
</dbReference>
<evidence type="ECO:0000256" key="3">
    <source>
        <dbReference type="ARBA" id="ARBA00022833"/>
    </source>
</evidence>
<dbReference type="InterPro" id="IPR011032">
    <property type="entry name" value="GroES-like_sf"/>
</dbReference>
<evidence type="ECO:0000256" key="1">
    <source>
        <dbReference type="ARBA" id="ARBA00001947"/>
    </source>
</evidence>
<feature type="transmembrane region" description="Helical" evidence="6">
    <location>
        <begin position="7"/>
        <end position="29"/>
    </location>
</feature>
<keyword evidence="6" id="KW-1133">Transmembrane helix</keyword>
<feature type="domain" description="Alcohol dehydrogenase-like C-terminal" evidence="7">
    <location>
        <begin position="357"/>
        <end position="483"/>
    </location>
</feature>
<keyword evidence="6" id="KW-0812">Transmembrane</keyword>
<dbReference type="EMBL" id="PXOA01000642">
    <property type="protein sequence ID" value="RFU73495.1"/>
    <property type="molecule type" value="Genomic_DNA"/>
</dbReference>
<protein>
    <submittedName>
        <fullName evidence="10">Alcohol dehydrogenase nadp</fullName>
    </submittedName>
</protein>
<dbReference type="Gene3D" id="3.90.180.10">
    <property type="entry name" value="Medium-chain alcohol dehydrogenases, catalytic domain"/>
    <property type="match status" value="1"/>
</dbReference>
<dbReference type="InterPro" id="IPR049326">
    <property type="entry name" value="Rhodopsin_dom_fungi"/>
</dbReference>
<dbReference type="AlphaFoldDB" id="A0A395NBM2"/>
<dbReference type="STRING" id="490622.A0A395NBM2"/>
<comment type="caution">
    <text evidence="10">The sequence shown here is derived from an EMBL/GenBank/DDBJ whole genome shotgun (WGS) entry which is preliminary data.</text>
</comment>
<feature type="domain" description="Alcohol dehydrogenase-like N-terminal" evidence="8">
    <location>
        <begin position="229"/>
        <end position="316"/>
    </location>
</feature>
<evidence type="ECO:0000313" key="11">
    <source>
        <dbReference type="Proteomes" id="UP000266272"/>
    </source>
</evidence>
<dbReference type="Gene3D" id="3.40.50.720">
    <property type="entry name" value="NAD(P)-binding Rossmann-like Domain"/>
    <property type="match status" value="1"/>
</dbReference>